<dbReference type="AlphaFoldDB" id="A0A9W8IYF1"/>
<proteinExistence type="predicted"/>
<evidence type="ECO:0000256" key="1">
    <source>
        <dbReference type="SAM" id="MobiDB-lite"/>
    </source>
</evidence>
<dbReference type="EMBL" id="JANBPK010001508">
    <property type="protein sequence ID" value="KAJ2922183.1"/>
    <property type="molecule type" value="Genomic_DNA"/>
</dbReference>
<gene>
    <name evidence="2" type="ORF">H1R20_g14919</name>
</gene>
<keyword evidence="3" id="KW-1185">Reference proteome</keyword>
<feature type="compositionally biased region" description="Acidic residues" evidence="1">
    <location>
        <begin position="129"/>
        <end position="138"/>
    </location>
</feature>
<reference evidence="2" key="1">
    <citation type="submission" date="2022-06" db="EMBL/GenBank/DDBJ databases">
        <title>Genome Sequence of Candolleomyces eurysporus.</title>
        <authorList>
            <person name="Buettner E."/>
        </authorList>
    </citation>
    <scope>NUCLEOTIDE SEQUENCE</scope>
    <source>
        <strain evidence="2">VTCC 930004</strain>
    </source>
</reference>
<organism evidence="2 3">
    <name type="scientific">Candolleomyces eurysporus</name>
    <dbReference type="NCBI Taxonomy" id="2828524"/>
    <lineage>
        <taxon>Eukaryota</taxon>
        <taxon>Fungi</taxon>
        <taxon>Dikarya</taxon>
        <taxon>Basidiomycota</taxon>
        <taxon>Agaricomycotina</taxon>
        <taxon>Agaricomycetes</taxon>
        <taxon>Agaricomycetidae</taxon>
        <taxon>Agaricales</taxon>
        <taxon>Agaricineae</taxon>
        <taxon>Psathyrellaceae</taxon>
        <taxon>Candolleomyces</taxon>
    </lineage>
</organism>
<evidence type="ECO:0000313" key="2">
    <source>
        <dbReference type="EMBL" id="KAJ2922183.1"/>
    </source>
</evidence>
<protein>
    <recommendedName>
        <fullName evidence="4">F-box domain-containing protein</fullName>
    </recommendedName>
</protein>
<comment type="caution">
    <text evidence="2">The sequence shown here is derived from an EMBL/GenBank/DDBJ whole genome shotgun (WGS) entry which is preliminary data.</text>
</comment>
<evidence type="ECO:0000313" key="3">
    <source>
        <dbReference type="Proteomes" id="UP001140091"/>
    </source>
</evidence>
<dbReference type="Proteomes" id="UP001140091">
    <property type="component" value="Unassembled WGS sequence"/>
</dbReference>
<sequence>MLPDLPLELWHRIIGHACTCNDDGDSRFNCSTPLVLSRTCRELRRVSRYYRYHEVTIRGWERLLAFEEEFFSNRGSSAKQEDNHSNGETVLHDCSEASAEVEPHGGVVHLNVRIRELWGVVYPNVSLDDNDNGSETSDDSWYAPSSDSSDGEEDGLGGVVEEDKEGGGDSEADEGNGGVDKDDEEADLMEDHALEFSEISDSEYREVAEEKAALAEEGTVHSLFDSSTDGAQDLSYLLAGRPPPLARLEYRVYSSLRRVLEACAPTLEILVLSWRPISTFFIEAVFPVLPALRVLRWDRMSGYYYYSFRITPARKAPVPIVFPALQRLEITTLSDTDGLDLMGPGANKVMIPHL</sequence>
<feature type="non-terminal residue" evidence="2">
    <location>
        <position position="354"/>
    </location>
</feature>
<name>A0A9W8IYF1_9AGAR</name>
<dbReference type="OrthoDB" id="2748701at2759"/>
<accession>A0A9W8IYF1</accession>
<feature type="region of interest" description="Disordered" evidence="1">
    <location>
        <begin position="129"/>
        <end position="183"/>
    </location>
</feature>
<feature type="compositionally biased region" description="Acidic residues" evidence="1">
    <location>
        <begin position="149"/>
        <end position="174"/>
    </location>
</feature>
<evidence type="ECO:0008006" key="4">
    <source>
        <dbReference type="Google" id="ProtNLM"/>
    </source>
</evidence>